<keyword evidence="2" id="KW-0812">Transmembrane</keyword>
<keyword evidence="2" id="KW-0472">Membrane</keyword>
<evidence type="ECO:0000313" key="3">
    <source>
        <dbReference type="EMBL" id="KAF7173086.1"/>
    </source>
</evidence>
<keyword evidence="2" id="KW-1133">Transmembrane helix</keyword>
<evidence type="ECO:0000313" key="4">
    <source>
        <dbReference type="Proteomes" id="UP000654922"/>
    </source>
</evidence>
<evidence type="ECO:0000256" key="1">
    <source>
        <dbReference type="SAM" id="MobiDB-lite"/>
    </source>
</evidence>
<organism evidence="3 4">
    <name type="scientific">Aspergillus felis</name>
    <dbReference type="NCBI Taxonomy" id="1287682"/>
    <lineage>
        <taxon>Eukaryota</taxon>
        <taxon>Fungi</taxon>
        <taxon>Dikarya</taxon>
        <taxon>Ascomycota</taxon>
        <taxon>Pezizomycotina</taxon>
        <taxon>Eurotiomycetes</taxon>
        <taxon>Eurotiomycetidae</taxon>
        <taxon>Eurotiales</taxon>
        <taxon>Aspergillaceae</taxon>
        <taxon>Aspergillus</taxon>
        <taxon>Aspergillus subgen. Fumigati</taxon>
    </lineage>
</organism>
<dbReference type="Proteomes" id="UP000654922">
    <property type="component" value="Unassembled WGS sequence"/>
</dbReference>
<accession>A0A8H6QFW8</accession>
<sequence length="114" mass="12347">MRFLRHLSFSVMLDDYCRHAKDETDTMATVIGKSIDRGMPLPRIATGQRLHLLPLSRDAPPASAPARPPSPTPSFETARGSPAPARPDAAAVLAAGFAAPFGAVMDFVRLFYRI</sequence>
<reference evidence="3" key="1">
    <citation type="submission" date="2020-06" db="EMBL/GenBank/DDBJ databases">
        <title>Draft genome sequences of strains closely related to Aspergillus parafelis and Aspergillus hiratsukae.</title>
        <authorList>
            <person name="Dos Santos R.A.C."/>
            <person name="Rivero-Menendez O."/>
            <person name="Steenwyk J.L."/>
            <person name="Mead M.E."/>
            <person name="Goldman G.H."/>
            <person name="Alastruey-Izquierdo A."/>
            <person name="Rokas A."/>
        </authorList>
    </citation>
    <scope>NUCLEOTIDE SEQUENCE</scope>
    <source>
        <strain evidence="3">CNM-CM5623</strain>
    </source>
</reference>
<dbReference type="EMBL" id="JACBAE010001103">
    <property type="protein sequence ID" value="KAF7173086.1"/>
    <property type="molecule type" value="Genomic_DNA"/>
</dbReference>
<evidence type="ECO:0000256" key="2">
    <source>
        <dbReference type="SAM" id="Phobius"/>
    </source>
</evidence>
<feature type="region of interest" description="Disordered" evidence="1">
    <location>
        <begin position="55"/>
        <end position="85"/>
    </location>
</feature>
<dbReference type="AlphaFoldDB" id="A0A8H6QFW8"/>
<gene>
    <name evidence="3" type="ORF">CNMCM5623_005339</name>
</gene>
<proteinExistence type="predicted"/>
<feature type="transmembrane region" description="Helical" evidence="2">
    <location>
        <begin position="89"/>
        <end position="112"/>
    </location>
</feature>
<protein>
    <submittedName>
        <fullName evidence="3">Uncharacterized protein</fullName>
    </submittedName>
</protein>
<feature type="compositionally biased region" description="Pro residues" evidence="1">
    <location>
        <begin position="62"/>
        <end position="72"/>
    </location>
</feature>
<name>A0A8H6QFW8_9EURO</name>
<comment type="caution">
    <text evidence="3">The sequence shown here is derived from an EMBL/GenBank/DDBJ whole genome shotgun (WGS) entry which is preliminary data.</text>
</comment>